<dbReference type="SMART" id="SM00347">
    <property type="entry name" value="HTH_MARR"/>
    <property type="match status" value="1"/>
</dbReference>
<dbReference type="SUPFAM" id="SSF46785">
    <property type="entry name" value="Winged helix' DNA-binding domain"/>
    <property type="match status" value="1"/>
</dbReference>
<dbReference type="PANTHER" id="PTHR39515">
    <property type="entry name" value="CONSERVED PROTEIN"/>
    <property type="match status" value="1"/>
</dbReference>
<evidence type="ECO:0000313" key="2">
    <source>
        <dbReference type="EMBL" id="GAA4117076.1"/>
    </source>
</evidence>
<gene>
    <name evidence="2" type="ORF">GCM10022215_17330</name>
</gene>
<name>A0ABP7XHF0_9ACTN</name>
<dbReference type="InterPro" id="IPR000835">
    <property type="entry name" value="HTH_MarR-typ"/>
</dbReference>
<dbReference type="PROSITE" id="PS50995">
    <property type="entry name" value="HTH_MARR_2"/>
    <property type="match status" value="1"/>
</dbReference>
<dbReference type="InterPro" id="IPR036390">
    <property type="entry name" value="WH_DNA-bd_sf"/>
</dbReference>
<dbReference type="PANTHER" id="PTHR39515:SF2">
    <property type="entry name" value="HTH-TYPE TRANSCRIPTIONAL REGULATOR RV0880"/>
    <property type="match status" value="1"/>
</dbReference>
<sequence length="160" mass="16894">MVEGMASDDPLRDHSSDLVVYAARLIRTVRRRNDLPPGFRVLSMLDEHGDIGVTRLAELDGCSQPTMSATVTGLVDRGWVAKRPRPGDARAADVHLTDAGRTELTRARSANAATVAALVAASGHTADNVATAVAVLRDLLAATEPAPVPASLHPLDERTS</sequence>
<keyword evidence="3" id="KW-1185">Reference proteome</keyword>
<organism evidence="2 3">
    <name type="scientific">Nocardioides fonticola</name>
    <dbReference type="NCBI Taxonomy" id="450363"/>
    <lineage>
        <taxon>Bacteria</taxon>
        <taxon>Bacillati</taxon>
        <taxon>Actinomycetota</taxon>
        <taxon>Actinomycetes</taxon>
        <taxon>Propionibacteriales</taxon>
        <taxon>Nocardioidaceae</taxon>
        <taxon>Nocardioides</taxon>
    </lineage>
</organism>
<comment type="caution">
    <text evidence="2">The sequence shown here is derived from an EMBL/GenBank/DDBJ whole genome shotgun (WGS) entry which is preliminary data.</text>
</comment>
<proteinExistence type="predicted"/>
<evidence type="ECO:0000259" key="1">
    <source>
        <dbReference type="PROSITE" id="PS50995"/>
    </source>
</evidence>
<reference evidence="3" key="1">
    <citation type="journal article" date="2019" name="Int. J. Syst. Evol. Microbiol.">
        <title>The Global Catalogue of Microorganisms (GCM) 10K type strain sequencing project: providing services to taxonomists for standard genome sequencing and annotation.</title>
        <authorList>
            <consortium name="The Broad Institute Genomics Platform"/>
            <consortium name="The Broad Institute Genome Sequencing Center for Infectious Disease"/>
            <person name="Wu L."/>
            <person name="Ma J."/>
        </authorList>
    </citation>
    <scope>NUCLEOTIDE SEQUENCE [LARGE SCALE GENOMIC DNA]</scope>
    <source>
        <strain evidence="3">JCM 16703</strain>
    </source>
</reference>
<protein>
    <submittedName>
        <fullName evidence="2">MarR family transcriptional regulator</fullName>
    </submittedName>
</protein>
<accession>A0ABP7XHF0</accession>
<dbReference type="InterPro" id="IPR052526">
    <property type="entry name" value="HTH-type_Bedaq_tolerance"/>
</dbReference>
<dbReference type="InterPro" id="IPR036388">
    <property type="entry name" value="WH-like_DNA-bd_sf"/>
</dbReference>
<evidence type="ECO:0000313" key="3">
    <source>
        <dbReference type="Proteomes" id="UP001501495"/>
    </source>
</evidence>
<dbReference type="Pfam" id="PF01047">
    <property type="entry name" value="MarR"/>
    <property type="match status" value="1"/>
</dbReference>
<dbReference type="EMBL" id="BAAAZH010000012">
    <property type="protein sequence ID" value="GAA4117076.1"/>
    <property type="molecule type" value="Genomic_DNA"/>
</dbReference>
<dbReference type="Gene3D" id="1.10.10.10">
    <property type="entry name" value="Winged helix-like DNA-binding domain superfamily/Winged helix DNA-binding domain"/>
    <property type="match status" value="1"/>
</dbReference>
<dbReference type="Proteomes" id="UP001501495">
    <property type="component" value="Unassembled WGS sequence"/>
</dbReference>
<feature type="domain" description="HTH marR-type" evidence="1">
    <location>
        <begin position="1"/>
        <end position="141"/>
    </location>
</feature>